<dbReference type="AlphaFoldDB" id="A0A6N8DUM6"/>
<evidence type="ECO:0000256" key="1">
    <source>
        <dbReference type="ARBA" id="ARBA00007274"/>
    </source>
</evidence>
<dbReference type="Gene3D" id="2.160.10.10">
    <property type="entry name" value="Hexapeptide repeat proteins"/>
    <property type="match status" value="1"/>
</dbReference>
<dbReference type="GO" id="GO:0008652">
    <property type="term" value="P:amino acid biosynthetic process"/>
    <property type="evidence" value="ECO:0007669"/>
    <property type="project" value="UniProtKB-KW"/>
</dbReference>
<dbReference type="InterPro" id="IPR045304">
    <property type="entry name" value="LbH_SAT"/>
</dbReference>
<keyword evidence="4 7" id="KW-0808">Transferase</keyword>
<dbReference type="InterPro" id="IPR011004">
    <property type="entry name" value="Trimer_LpxA-like_sf"/>
</dbReference>
<dbReference type="InterPro" id="IPR001451">
    <property type="entry name" value="Hexapep"/>
</dbReference>
<dbReference type="GO" id="GO:0009001">
    <property type="term" value="F:serine O-acetyltransferase activity"/>
    <property type="evidence" value="ECO:0007669"/>
    <property type="project" value="UniProtKB-EC"/>
</dbReference>
<dbReference type="InterPro" id="IPR042122">
    <property type="entry name" value="Ser_AcTrfase_N_sf"/>
</dbReference>
<comment type="similarity">
    <text evidence="1">Belongs to the transferase hexapeptide repeat family.</text>
</comment>
<dbReference type="CDD" id="cd03354">
    <property type="entry name" value="LbH_SAT"/>
    <property type="match status" value="1"/>
</dbReference>
<dbReference type="RefSeq" id="WP_155447972.1">
    <property type="nucleotide sequence ID" value="NZ_JAOQNR010000028.1"/>
</dbReference>
<keyword evidence="5" id="KW-0012">Acyltransferase</keyword>
<evidence type="ECO:0000256" key="5">
    <source>
        <dbReference type="ARBA" id="ARBA00023315"/>
    </source>
</evidence>
<dbReference type="InterPro" id="IPR053376">
    <property type="entry name" value="Serine_acetyltransferase"/>
</dbReference>
<dbReference type="Pfam" id="PF00132">
    <property type="entry name" value="Hexapep"/>
    <property type="match status" value="1"/>
</dbReference>
<accession>A0A6N8DUM6</accession>
<sequence length="312" mass="33532">MSLAEAPRAYATEVPLEKIVGELRALRAAAQARRYRSAPPDLPSRAETVAAVEGLVAALFPRHFGPSGLSGRGVDSFVALKLAESFASLRRQIELELRLAGEREGRDRTLSRHAEQIAAEFAQRLPHVRALLDEDIRAAYAGDPSAKSIDEIIFCFPGFAAVTRHRLAHQLYRLGAPMLARIVAEKAHSETGIDIHPGAEIAGGFFIDHGTGVVIGETSIIGRNVRLYQAVTLGAKRFETDSEGHLLKDYPRHPILEDDVVIYAGATVLGRVTIGKGASIGGNVWLTHSVPEGAVVTQAKAIEDIFVDGAGI</sequence>
<protein>
    <recommendedName>
        <fullName evidence="2">serine O-acetyltransferase</fullName>
        <ecNumber evidence="2">2.3.1.30</ecNumber>
    </recommendedName>
</protein>
<comment type="catalytic activity">
    <reaction evidence="6">
        <text>L-serine + acetyl-CoA = O-acetyl-L-serine + CoA</text>
        <dbReference type="Rhea" id="RHEA:24560"/>
        <dbReference type="ChEBI" id="CHEBI:33384"/>
        <dbReference type="ChEBI" id="CHEBI:57287"/>
        <dbReference type="ChEBI" id="CHEBI:57288"/>
        <dbReference type="ChEBI" id="CHEBI:58340"/>
        <dbReference type="EC" id="2.3.1.30"/>
    </reaction>
</comment>
<comment type="caution">
    <text evidence="7">The sequence shown here is derived from an EMBL/GenBank/DDBJ whole genome shotgun (WGS) entry which is preliminary data.</text>
</comment>
<evidence type="ECO:0000256" key="6">
    <source>
        <dbReference type="ARBA" id="ARBA00049486"/>
    </source>
</evidence>
<reference evidence="7 8" key="1">
    <citation type="submission" date="2019-11" db="EMBL/GenBank/DDBJ databases">
        <title>Whole-genome sequence of a Rhodoblastus acidophilus DSM 142.</title>
        <authorList>
            <person name="Kyndt J.A."/>
            <person name="Meyer T.E."/>
        </authorList>
    </citation>
    <scope>NUCLEOTIDE SEQUENCE [LARGE SCALE GENOMIC DNA]</scope>
    <source>
        <strain evidence="7 8">DSM 142</strain>
    </source>
</reference>
<name>A0A6N8DUM6_RHOAC</name>
<dbReference type="SUPFAM" id="SSF51161">
    <property type="entry name" value="Trimeric LpxA-like enzymes"/>
    <property type="match status" value="1"/>
</dbReference>
<evidence type="ECO:0000256" key="4">
    <source>
        <dbReference type="ARBA" id="ARBA00022679"/>
    </source>
</evidence>
<dbReference type="EMBL" id="WNKS01000033">
    <property type="protein sequence ID" value="MTV33295.1"/>
    <property type="molecule type" value="Genomic_DNA"/>
</dbReference>
<dbReference type="Proteomes" id="UP000439113">
    <property type="component" value="Unassembled WGS sequence"/>
</dbReference>
<dbReference type="NCBIfam" id="NF041874">
    <property type="entry name" value="EPS_EpsC"/>
    <property type="match status" value="1"/>
</dbReference>
<evidence type="ECO:0000313" key="8">
    <source>
        <dbReference type="Proteomes" id="UP000439113"/>
    </source>
</evidence>
<dbReference type="Gene3D" id="1.10.3130.10">
    <property type="entry name" value="serine acetyltransferase, domain 1"/>
    <property type="match status" value="1"/>
</dbReference>
<keyword evidence="3" id="KW-0028">Amino-acid biosynthesis</keyword>
<evidence type="ECO:0000256" key="3">
    <source>
        <dbReference type="ARBA" id="ARBA00022605"/>
    </source>
</evidence>
<gene>
    <name evidence="7" type="ORF">GJ654_20160</name>
</gene>
<dbReference type="OrthoDB" id="9801456at2"/>
<proteinExistence type="inferred from homology"/>
<evidence type="ECO:0000256" key="2">
    <source>
        <dbReference type="ARBA" id="ARBA00013266"/>
    </source>
</evidence>
<dbReference type="EC" id="2.3.1.30" evidence="2"/>
<organism evidence="7 8">
    <name type="scientific">Rhodoblastus acidophilus</name>
    <name type="common">Rhodopseudomonas acidophila</name>
    <dbReference type="NCBI Taxonomy" id="1074"/>
    <lineage>
        <taxon>Bacteria</taxon>
        <taxon>Pseudomonadati</taxon>
        <taxon>Pseudomonadota</taxon>
        <taxon>Alphaproteobacteria</taxon>
        <taxon>Hyphomicrobiales</taxon>
        <taxon>Rhodoblastaceae</taxon>
        <taxon>Rhodoblastus</taxon>
    </lineage>
</organism>
<evidence type="ECO:0000313" key="7">
    <source>
        <dbReference type="EMBL" id="MTV33295.1"/>
    </source>
</evidence>
<dbReference type="PANTHER" id="PTHR42811">
    <property type="entry name" value="SERINE ACETYLTRANSFERASE"/>
    <property type="match status" value="1"/>
</dbReference>